<keyword evidence="3" id="KW-0812">Transmembrane</keyword>
<protein>
    <submittedName>
        <fullName evidence="5">TetR/AcrR family transcriptional regulator</fullName>
    </submittedName>
</protein>
<keyword evidence="3" id="KW-1133">Transmembrane helix</keyword>
<feature type="domain" description="HTH tetR-type" evidence="4">
    <location>
        <begin position="8"/>
        <end position="68"/>
    </location>
</feature>
<proteinExistence type="predicted"/>
<dbReference type="AlphaFoldDB" id="A0A9D2BHH4"/>
<evidence type="ECO:0000256" key="2">
    <source>
        <dbReference type="PROSITE-ProRule" id="PRU00335"/>
    </source>
</evidence>
<feature type="transmembrane region" description="Helical" evidence="3">
    <location>
        <begin position="153"/>
        <end position="172"/>
    </location>
</feature>
<keyword evidence="3" id="KW-0472">Membrane</keyword>
<dbReference type="InterPro" id="IPR009057">
    <property type="entry name" value="Homeodomain-like_sf"/>
</dbReference>
<evidence type="ECO:0000313" key="5">
    <source>
        <dbReference type="EMBL" id="HIX75672.1"/>
    </source>
</evidence>
<dbReference type="PROSITE" id="PS50977">
    <property type="entry name" value="HTH_TETR_2"/>
    <property type="match status" value="1"/>
</dbReference>
<evidence type="ECO:0000256" key="1">
    <source>
        <dbReference type="ARBA" id="ARBA00023125"/>
    </source>
</evidence>
<dbReference type="PANTHER" id="PTHR30055">
    <property type="entry name" value="HTH-TYPE TRANSCRIPTIONAL REGULATOR RUTR"/>
    <property type="match status" value="1"/>
</dbReference>
<dbReference type="Gene3D" id="1.10.357.10">
    <property type="entry name" value="Tetracycline Repressor, domain 2"/>
    <property type="match status" value="1"/>
</dbReference>
<accession>A0A9D2BHH4</accession>
<dbReference type="SUPFAM" id="SSF46689">
    <property type="entry name" value="Homeodomain-like"/>
    <property type="match status" value="1"/>
</dbReference>
<dbReference type="InterPro" id="IPR050109">
    <property type="entry name" value="HTH-type_TetR-like_transc_reg"/>
</dbReference>
<evidence type="ECO:0000259" key="4">
    <source>
        <dbReference type="PROSITE" id="PS50977"/>
    </source>
</evidence>
<gene>
    <name evidence="5" type="ORF">H9977_11675</name>
</gene>
<name>A0A9D2BHH4_9BACT</name>
<dbReference type="Pfam" id="PF00440">
    <property type="entry name" value="TetR_N"/>
    <property type="match status" value="1"/>
</dbReference>
<keyword evidence="1 2" id="KW-0238">DNA-binding</keyword>
<dbReference type="GO" id="GO:0003700">
    <property type="term" value="F:DNA-binding transcription factor activity"/>
    <property type="evidence" value="ECO:0007669"/>
    <property type="project" value="TreeGrafter"/>
</dbReference>
<dbReference type="Proteomes" id="UP000886740">
    <property type="component" value="Unassembled WGS sequence"/>
</dbReference>
<dbReference type="EMBL" id="DXEL01000080">
    <property type="protein sequence ID" value="HIX75672.1"/>
    <property type="molecule type" value="Genomic_DNA"/>
</dbReference>
<feature type="DNA-binding region" description="H-T-H motif" evidence="2">
    <location>
        <begin position="31"/>
        <end position="50"/>
    </location>
</feature>
<dbReference type="PANTHER" id="PTHR30055:SF207">
    <property type="entry name" value="HTH-TYPE TRANSCRIPTIONAL REPRESSOR FATR"/>
    <property type="match status" value="1"/>
</dbReference>
<organism evidence="5 6">
    <name type="scientific">Candidatus Parabacteroides intestinipullorum</name>
    <dbReference type="NCBI Taxonomy" id="2838723"/>
    <lineage>
        <taxon>Bacteria</taxon>
        <taxon>Pseudomonadati</taxon>
        <taxon>Bacteroidota</taxon>
        <taxon>Bacteroidia</taxon>
        <taxon>Bacteroidales</taxon>
        <taxon>Tannerellaceae</taxon>
        <taxon>Parabacteroides</taxon>
    </lineage>
</organism>
<dbReference type="GO" id="GO:0000976">
    <property type="term" value="F:transcription cis-regulatory region binding"/>
    <property type="evidence" value="ECO:0007669"/>
    <property type="project" value="TreeGrafter"/>
</dbReference>
<reference evidence="5" key="2">
    <citation type="submission" date="2021-04" db="EMBL/GenBank/DDBJ databases">
        <authorList>
            <person name="Gilroy R."/>
        </authorList>
    </citation>
    <scope>NUCLEOTIDE SEQUENCE</scope>
    <source>
        <strain evidence="5">ChiGjej6B6-14162</strain>
    </source>
</reference>
<comment type="caution">
    <text evidence="5">The sequence shown here is derived from an EMBL/GenBank/DDBJ whole genome shotgun (WGS) entry which is preliminary data.</text>
</comment>
<dbReference type="PRINTS" id="PR00455">
    <property type="entry name" value="HTHTETR"/>
</dbReference>
<sequence length="216" mass="25000">MSNENQPINMEAHIIEAAKRVFVRKGFEAATMSDVATEAGIGRTALHYYYRTKERLFEAVLEELSSGLFPNIDRILERNSEATFLELLPDLLDLYMGIIWRNRMLPVFIVNELNRDPVHFISALTRDPERIKPLLRLRERIEREMAAGLMRQMPVIDVLSVVVSLVIFPMLVRQPLTMILMEGDEERFGRWWLGRRPLVVDQVKALLKPDGEEVPS</sequence>
<dbReference type="InterPro" id="IPR001647">
    <property type="entry name" value="HTH_TetR"/>
</dbReference>
<evidence type="ECO:0000313" key="6">
    <source>
        <dbReference type="Proteomes" id="UP000886740"/>
    </source>
</evidence>
<reference evidence="5" key="1">
    <citation type="journal article" date="2021" name="PeerJ">
        <title>Extensive microbial diversity within the chicken gut microbiome revealed by metagenomics and culture.</title>
        <authorList>
            <person name="Gilroy R."/>
            <person name="Ravi A."/>
            <person name="Getino M."/>
            <person name="Pursley I."/>
            <person name="Horton D.L."/>
            <person name="Alikhan N.F."/>
            <person name="Baker D."/>
            <person name="Gharbi K."/>
            <person name="Hall N."/>
            <person name="Watson M."/>
            <person name="Adriaenssens E.M."/>
            <person name="Foster-Nyarko E."/>
            <person name="Jarju S."/>
            <person name="Secka A."/>
            <person name="Antonio M."/>
            <person name="Oren A."/>
            <person name="Chaudhuri R.R."/>
            <person name="La Ragione R."/>
            <person name="Hildebrand F."/>
            <person name="Pallen M.J."/>
        </authorList>
    </citation>
    <scope>NUCLEOTIDE SEQUENCE</scope>
    <source>
        <strain evidence="5">ChiGjej6B6-14162</strain>
    </source>
</reference>
<evidence type="ECO:0000256" key="3">
    <source>
        <dbReference type="SAM" id="Phobius"/>
    </source>
</evidence>